<dbReference type="PANTHER" id="PTHR23149:SF31">
    <property type="entry name" value="PROTEIN PXR1"/>
    <property type="match status" value="1"/>
</dbReference>
<feature type="compositionally biased region" description="Basic and acidic residues" evidence="7">
    <location>
        <begin position="1"/>
        <end position="14"/>
    </location>
</feature>
<evidence type="ECO:0000256" key="3">
    <source>
        <dbReference type="ARBA" id="ARBA00022552"/>
    </source>
</evidence>
<evidence type="ECO:0000259" key="8">
    <source>
        <dbReference type="PROSITE" id="PS50174"/>
    </source>
</evidence>
<dbReference type="SMART" id="SM00443">
    <property type="entry name" value="G_patch"/>
    <property type="match status" value="1"/>
</dbReference>
<feature type="region of interest" description="Disordered" evidence="7">
    <location>
        <begin position="276"/>
        <end position="336"/>
    </location>
</feature>
<dbReference type="OrthoDB" id="29523at2759"/>
<dbReference type="InterPro" id="IPR000467">
    <property type="entry name" value="G_patch_dom"/>
</dbReference>
<comment type="caution">
    <text evidence="9">The sequence shown here is derived from an EMBL/GenBank/DDBJ whole genome shotgun (WGS) entry which is preliminary data.</text>
</comment>
<feature type="compositionally biased region" description="Polar residues" evidence="7">
    <location>
        <begin position="226"/>
        <end position="244"/>
    </location>
</feature>
<dbReference type="AlphaFoldDB" id="A0A8K0XN91"/>
<feature type="compositionally biased region" description="Low complexity" evidence="7">
    <location>
        <begin position="173"/>
        <end position="188"/>
    </location>
</feature>
<keyword evidence="10" id="KW-1185">Reference proteome</keyword>
<dbReference type="Proteomes" id="UP000813824">
    <property type="component" value="Unassembled WGS sequence"/>
</dbReference>
<feature type="compositionally biased region" description="Basic and acidic residues" evidence="7">
    <location>
        <begin position="137"/>
        <end position="158"/>
    </location>
</feature>
<feature type="compositionally biased region" description="Basic and acidic residues" evidence="7">
    <location>
        <begin position="376"/>
        <end position="389"/>
    </location>
</feature>
<name>A0A8K0XN91_9AGAR</name>
<dbReference type="PANTHER" id="PTHR23149">
    <property type="entry name" value="G PATCH DOMAIN CONTAINING PROTEIN"/>
    <property type="match status" value="1"/>
</dbReference>
<feature type="region of interest" description="Disordered" evidence="7">
    <location>
        <begin position="94"/>
        <end position="249"/>
    </location>
</feature>
<dbReference type="PROSITE" id="PS50174">
    <property type="entry name" value="G_PATCH"/>
    <property type="match status" value="1"/>
</dbReference>
<evidence type="ECO:0000256" key="5">
    <source>
        <dbReference type="ARBA" id="ARBA00038007"/>
    </source>
</evidence>
<evidence type="ECO:0000256" key="7">
    <source>
        <dbReference type="SAM" id="MobiDB-lite"/>
    </source>
</evidence>
<organism evidence="9 10">
    <name type="scientific">Cristinia sonorae</name>
    <dbReference type="NCBI Taxonomy" id="1940300"/>
    <lineage>
        <taxon>Eukaryota</taxon>
        <taxon>Fungi</taxon>
        <taxon>Dikarya</taxon>
        <taxon>Basidiomycota</taxon>
        <taxon>Agaricomycotina</taxon>
        <taxon>Agaricomycetes</taxon>
        <taxon>Agaricomycetidae</taxon>
        <taxon>Agaricales</taxon>
        <taxon>Pleurotineae</taxon>
        <taxon>Stephanosporaceae</taxon>
        <taxon>Cristinia</taxon>
    </lineage>
</organism>
<keyword evidence="2" id="KW-0690">Ribosome biogenesis</keyword>
<dbReference type="GO" id="GO:0006364">
    <property type="term" value="P:rRNA processing"/>
    <property type="evidence" value="ECO:0007669"/>
    <property type="project" value="UniProtKB-KW"/>
</dbReference>
<dbReference type="Pfam" id="PF01585">
    <property type="entry name" value="G-patch"/>
    <property type="match status" value="1"/>
</dbReference>
<comment type="similarity">
    <text evidence="5">Belongs to the PINX1 family.</text>
</comment>
<evidence type="ECO:0000256" key="4">
    <source>
        <dbReference type="ARBA" id="ARBA00023242"/>
    </source>
</evidence>
<dbReference type="EMBL" id="JAEVFJ010000022">
    <property type="protein sequence ID" value="KAH8096762.1"/>
    <property type="molecule type" value="Genomic_DNA"/>
</dbReference>
<feature type="domain" description="G-patch" evidence="8">
    <location>
        <begin position="25"/>
        <end position="71"/>
    </location>
</feature>
<evidence type="ECO:0000256" key="1">
    <source>
        <dbReference type="ARBA" id="ARBA00004604"/>
    </source>
</evidence>
<feature type="compositionally biased region" description="Low complexity" evidence="7">
    <location>
        <begin position="276"/>
        <end position="293"/>
    </location>
</feature>
<accession>A0A8K0XN91</accession>
<feature type="compositionally biased region" description="Basic and acidic residues" evidence="7">
    <location>
        <begin position="117"/>
        <end position="129"/>
    </location>
</feature>
<evidence type="ECO:0000313" key="10">
    <source>
        <dbReference type="Proteomes" id="UP000813824"/>
    </source>
</evidence>
<feature type="region of interest" description="Disordered" evidence="7">
    <location>
        <begin position="348"/>
        <end position="439"/>
    </location>
</feature>
<proteinExistence type="inferred from homology"/>
<dbReference type="InterPro" id="IPR050656">
    <property type="entry name" value="PINX1"/>
</dbReference>
<feature type="compositionally biased region" description="Basic residues" evidence="7">
    <location>
        <begin position="422"/>
        <end position="439"/>
    </location>
</feature>
<dbReference type="GO" id="GO:0003676">
    <property type="term" value="F:nucleic acid binding"/>
    <property type="evidence" value="ECO:0007669"/>
    <property type="project" value="InterPro"/>
</dbReference>
<gene>
    <name evidence="9" type="ORF">BXZ70DRAFT_1001036</name>
</gene>
<protein>
    <recommendedName>
        <fullName evidence="6">PinX1-related protein 1</fullName>
    </recommendedName>
</protein>
<evidence type="ECO:0000313" key="9">
    <source>
        <dbReference type="EMBL" id="KAH8096762.1"/>
    </source>
</evidence>
<comment type="subcellular location">
    <subcellularLocation>
        <location evidence="1">Nucleus</location>
        <location evidence="1">Nucleolus</location>
    </subcellularLocation>
</comment>
<feature type="compositionally biased region" description="Basic and acidic residues" evidence="7">
    <location>
        <begin position="357"/>
        <end position="368"/>
    </location>
</feature>
<keyword evidence="4" id="KW-0539">Nucleus</keyword>
<sequence length="439" mass="47363">MGLAGRKEKQRIGNDPRNLSWADDANKFGAAYLQKLGWSAGTGLGTNGDGRTSHIKVSQKLDMLGIGAAHQKDPNGIAWKQNKDFENLLRRLNGGEGAAEGGTKVDGFAKAGESLEGEEKVGEESEDGKKKKRKRSKETDEGESSKKKKRKEEGEDKDKKKKRKESGEDDAAPSTVESPLEPSSSSVKPTPPLGPPRRAHRARFMAAKRQALNAGSAMDEILGISRSGTATPYPTTSIPETPTDTPAEEDVKLQELTTSSKSVMDYFKEKLLAKSNAATPSSSTPAGASSPQADVADEDDYDRPRGLGVGAARGLGSRLRMETYEEEEVTEKRGLGIKSQFASMFASASASIAPSPEAEKTGLVEGKEGKKKKDKKGKEKLRDESEVGEKKKRKKRETLEGEEGSPTEEANVAVEDGTEGKSKRRKDKEGKKKKKAKDA</sequence>
<keyword evidence="3" id="KW-0698">rRNA processing</keyword>
<feature type="region of interest" description="Disordered" evidence="7">
    <location>
        <begin position="1"/>
        <end position="20"/>
    </location>
</feature>
<dbReference type="GO" id="GO:0005730">
    <property type="term" value="C:nucleolus"/>
    <property type="evidence" value="ECO:0007669"/>
    <property type="project" value="UniProtKB-SubCell"/>
</dbReference>
<reference evidence="9" key="1">
    <citation type="journal article" date="2021" name="New Phytol.">
        <title>Evolutionary innovations through gain and loss of genes in the ectomycorrhizal Boletales.</title>
        <authorList>
            <person name="Wu G."/>
            <person name="Miyauchi S."/>
            <person name="Morin E."/>
            <person name="Kuo A."/>
            <person name="Drula E."/>
            <person name="Varga T."/>
            <person name="Kohler A."/>
            <person name="Feng B."/>
            <person name="Cao Y."/>
            <person name="Lipzen A."/>
            <person name="Daum C."/>
            <person name="Hundley H."/>
            <person name="Pangilinan J."/>
            <person name="Johnson J."/>
            <person name="Barry K."/>
            <person name="LaButti K."/>
            <person name="Ng V."/>
            <person name="Ahrendt S."/>
            <person name="Min B."/>
            <person name="Choi I.G."/>
            <person name="Park H."/>
            <person name="Plett J.M."/>
            <person name="Magnuson J."/>
            <person name="Spatafora J.W."/>
            <person name="Nagy L.G."/>
            <person name="Henrissat B."/>
            <person name="Grigoriev I.V."/>
            <person name="Yang Z.L."/>
            <person name="Xu J."/>
            <person name="Martin F.M."/>
        </authorList>
    </citation>
    <scope>NUCLEOTIDE SEQUENCE</scope>
    <source>
        <strain evidence="9">KKN 215</strain>
    </source>
</reference>
<evidence type="ECO:0000256" key="6">
    <source>
        <dbReference type="ARBA" id="ARBA00041961"/>
    </source>
</evidence>
<evidence type="ECO:0000256" key="2">
    <source>
        <dbReference type="ARBA" id="ARBA00022517"/>
    </source>
</evidence>